<dbReference type="AlphaFoldDB" id="A0A7R8H5S7"/>
<evidence type="ECO:0000313" key="2">
    <source>
        <dbReference type="EMBL" id="CAF2886201.1"/>
    </source>
</evidence>
<dbReference type="Proteomes" id="UP000675881">
    <property type="component" value="Chromosome 3"/>
</dbReference>
<protein>
    <submittedName>
        <fullName evidence="2">(salmon louse) hypothetical protein</fullName>
    </submittedName>
</protein>
<dbReference type="EMBL" id="HG994582">
    <property type="protein sequence ID" value="CAF2886201.1"/>
    <property type="molecule type" value="Genomic_DNA"/>
</dbReference>
<proteinExistence type="predicted"/>
<organism evidence="2 3">
    <name type="scientific">Lepeophtheirus salmonis</name>
    <name type="common">Salmon louse</name>
    <name type="synonym">Caligus salmonis</name>
    <dbReference type="NCBI Taxonomy" id="72036"/>
    <lineage>
        <taxon>Eukaryota</taxon>
        <taxon>Metazoa</taxon>
        <taxon>Ecdysozoa</taxon>
        <taxon>Arthropoda</taxon>
        <taxon>Crustacea</taxon>
        <taxon>Multicrustacea</taxon>
        <taxon>Hexanauplia</taxon>
        <taxon>Copepoda</taxon>
        <taxon>Siphonostomatoida</taxon>
        <taxon>Caligidae</taxon>
        <taxon>Lepeophtheirus</taxon>
    </lineage>
</organism>
<reference evidence="2" key="1">
    <citation type="submission" date="2021-02" db="EMBL/GenBank/DDBJ databases">
        <authorList>
            <person name="Bekaert M."/>
        </authorList>
    </citation>
    <scope>NUCLEOTIDE SEQUENCE</scope>
    <source>
        <strain evidence="2">IoA-00</strain>
    </source>
</reference>
<sequence length="222" mass="25254">MIAEITKVNGVHSTTVSRFVKAYYDTGKNKRAPHQPRFDKIHTLMFLAGLKQTINATPMMPMSYIALNKQTIQRAMKTSLLERSFDYLTANIYLPNIPDLTSMDHYWWGRVESIECKKQHNSVSSIKKFIKTVNNPMDPSQSITVCDVKEVENINDESTLGVDDNILARNTTSNNKEVENEGDDNSTFTRDGPKSQEPYTPKDEEPNSHSESNGHQEPYACY</sequence>
<evidence type="ECO:0000256" key="1">
    <source>
        <dbReference type="SAM" id="MobiDB-lite"/>
    </source>
</evidence>
<feature type="region of interest" description="Disordered" evidence="1">
    <location>
        <begin position="170"/>
        <end position="222"/>
    </location>
</feature>
<feature type="compositionally biased region" description="Basic and acidic residues" evidence="1">
    <location>
        <begin position="200"/>
        <end position="214"/>
    </location>
</feature>
<name>A0A7R8H5S7_LEPSM</name>
<keyword evidence="3" id="KW-1185">Reference proteome</keyword>
<evidence type="ECO:0000313" key="3">
    <source>
        <dbReference type="Proteomes" id="UP000675881"/>
    </source>
</evidence>
<gene>
    <name evidence="2" type="ORF">LSAA_7165</name>
</gene>
<accession>A0A7R8H5S7</accession>